<organism evidence="6 7">
    <name type="scientific">Iamia majanohamensis</name>
    <dbReference type="NCBI Taxonomy" id="467976"/>
    <lineage>
        <taxon>Bacteria</taxon>
        <taxon>Bacillati</taxon>
        <taxon>Actinomycetota</taxon>
        <taxon>Acidimicrobiia</taxon>
        <taxon>Acidimicrobiales</taxon>
        <taxon>Iamiaceae</taxon>
        <taxon>Iamia</taxon>
    </lineage>
</organism>
<dbReference type="Pfam" id="PF05118">
    <property type="entry name" value="Asp_Arg_Hydrox"/>
    <property type="match status" value="1"/>
</dbReference>
<dbReference type="Gene3D" id="2.60.120.330">
    <property type="entry name" value="B-lactam Antibiotic, Isopenicillin N Synthase, Chain"/>
    <property type="match status" value="1"/>
</dbReference>
<evidence type="ECO:0000259" key="5">
    <source>
        <dbReference type="Pfam" id="PF05118"/>
    </source>
</evidence>
<dbReference type="RefSeq" id="WP_272735408.1">
    <property type="nucleotide sequence ID" value="NZ_CP116942.1"/>
</dbReference>
<evidence type="ECO:0000256" key="2">
    <source>
        <dbReference type="ARBA" id="ARBA00022964"/>
    </source>
</evidence>
<name>A0AAE9YBC3_9ACTN</name>
<dbReference type="GO" id="GO:0051213">
    <property type="term" value="F:dioxygenase activity"/>
    <property type="evidence" value="ECO:0007669"/>
    <property type="project" value="UniProtKB-KW"/>
</dbReference>
<dbReference type="PANTHER" id="PTHR46332:SF5">
    <property type="entry name" value="ASPARTATE BETA-HYDROXYLASE DOMAIN CONTAINING 2"/>
    <property type="match status" value="1"/>
</dbReference>
<dbReference type="PANTHER" id="PTHR46332">
    <property type="entry name" value="ASPARTATE BETA-HYDROXYLASE DOMAIN-CONTAINING PROTEIN 2"/>
    <property type="match status" value="1"/>
</dbReference>
<evidence type="ECO:0000313" key="6">
    <source>
        <dbReference type="EMBL" id="WCO65882.1"/>
    </source>
</evidence>
<keyword evidence="3" id="KW-0560">Oxidoreductase</keyword>
<sequence length="236" mass="25526">MLRADERLVNRLDPPPTGPVDVATLPWAPALAARWEDMRAEVDALVEDGVVLPETDDLVGHDQGAEGRWTTCVLWWYGQRVEANAARCPATTDALAQVPGLQIGGLTVLHGHSHLPRHQGPAKSLRYQLGLRVPDPVGSCRLQVEDEVLVWEDGGQLAFDDRSPHEAWNDGDAARYVLFAQVAWPLEGPARHVHGLVGRGFGLVNRRVGLRAGELARTLNPPTGGPAPRAASGPRS</sequence>
<evidence type="ECO:0000256" key="1">
    <source>
        <dbReference type="ARBA" id="ARBA00007730"/>
    </source>
</evidence>
<dbReference type="EMBL" id="CP116942">
    <property type="protein sequence ID" value="WCO65882.1"/>
    <property type="molecule type" value="Genomic_DNA"/>
</dbReference>
<dbReference type="InterPro" id="IPR007803">
    <property type="entry name" value="Asp/Arg/Pro-Hydrxlase"/>
</dbReference>
<proteinExistence type="inferred from homology"/>
<dbReference type="AlphaFoldDB" id="A0AAE9YBC3"/>
<keyword evidence="2" id="KW-0223">Dioxygenase</keyword>
<comment type="similarity">
    <text evidence="1">Belongs to the aspartyl/asparaginyl beta-hydroxylase family.</text>
</comment>
<feature type="region of interest" description="Disordered" evidence="4">
    <location>
        <begin position="215"/>
        <end position="236"/>
    </location>
</feature>
<dbReference type="Proteomes" id="UP001216390">
    <property type="component" value="Chromosome"/>
</dbReference>
<accession>A0AAE9YBC3</accession>
<evidence type="ECO:0000256" key="3">
    <source>
        <dbReference type="ARBA" id="ARBA00023002"/>
    </source>
</evidence>
<feature type="domain" description="Aspartyl/asparaginy/proline hydroxylase" evidence="5">
    <location>
        <begin position="33"/>
        <end position="183"/>
    </location>
</feature>
<keyword evidence="7" id="KW-1185">Reference proteome</keyword>
<protein>
    <submittedName>
        <fullName evidence="6">Aspartyl/asparaginyl beta-hydroxylase domain-containing protein</fullName>
    </submittedName>
</protein>
<dbReference type="KEGG" id="ima:PO878_15370"/>
<gene>
    <name evidence="6" type="ORF">PO878_15370</name>
</gene>
<dbReference type="InterPro" id="IPR051821">
    <property type="entry name" value="Asp/Asn_beta-hydroxylase"/>
</dbReference>
<evidence type="ECO:0000256" key="4">
    <source>
        <dbReference type="SAM" id="MobiDB-lite"/>
    </source>
</evidence>
<dbReference type="SUPFAM" id="SSF51197">
    <property type="entry name" value="Clavaminate synthase-like"/>
    <property type="match status" value="1"/>
</dbReference>
<reference evidence="6" key="1">
    <citation type="submission" date="2023-01" db="EMBL/GenBank/DDBJ databases">
        <title>The diversity of Class Acidimicrobiia in South China Sea sediment environments and the proposal of Iamia marina sp. nov., a novel species of the genus Iamia.</title>
        <authorList>
            <person name="He Y."/>
            <person name="Tian X."/>
        </authorList>
    </citation>
    <scope>NUCLEOTIDE SEQUENCE</scope>
    <source>
        <strain evidence="6">DSM 19957</strain>
    </source>
</reference>
<dbReference type="InterPro" id="IPR027443">
    <property type="entry name" value="IPNS-like_sf"/>
</dbReference>
<evidence type="ECO:0000313" key="7">
    <source>
        <dbReference type="Proteomes" id="UP001216390"/>
    </source>
</evidence>